<dbReference type="RefSeq" id="WP_374346621.1">
    <property type="nucleotide sequence ID" value="NZ_JBHTLQ010000003.1"/>
</dbReference>
<sequence>MKSPFKAKSSRRRRMEARRRAELLDRYGEQIRLVAIGGGIVLVAVMVIKLVIR</sequence>
<dbReference type="Proteomes" id="UP001597216">
    <property type="component" value="Unassembled WGS sequence"/>
</dbReference>
<keyword evidence="1" id="KW-0812">Transmembrane</keyword>
<evidence type="ECO:0000313" key="3">
    <source>
        <dbReference type="Proteomes" id="UP001597216"/>
    </source>
</evidence>
<proteinExistence type="predicted"/>
<name>A0ABW3SZE2_9CAUL</name>
<protein>
    <submittedName>
        <fullName evidence="2">Uncharacterized protein</fullName>
    </submittedName>
</protein>
<feature type="transmembrane region" description="Helical" evidence="1">
    <location>
        <begin position="31"/>
        <end position="52"/>
    </location>
</feature>
<reference evidence="3" key="1">
    <citation type="journal article" date="2019" name="Int. J. Syst. Evol. Microbiol.">
        <title>The Global Catalogue of Microorganisms (GCM) 10K type strain sequencing project: providing services to taxonomists for standard genome sequencing and annotation.</title>
        <authorList>
            <consortium name="The Broad Institute Genomics Platform"/>
            <consortium name="The Broad Institute Genome Sequencing Center for Infectious Disease"/>
            <person name="Wu L."/>
            <person name="Ma J."/>
        </authorList>
    </citation>
    <scope>NUCLEOTIDE SEQUENCE [LARGE SCALE GENOMIC DNA]</scope>
    <source>
        <strain evidence="3">CCUG 55074</strain>
    </source>
</reference>
<organism evidence="2 3">
    <name type="scientific">Phenylobacterium conjunctum</name>
    <dbReference type="NCBI Taxonomy" id="1298959"/>
    <lineage>
        <taxon>Bacteria</taxon>
        <taxon>Pseudomonadati</taxon>
        <taxon>Pseudomonadota</taxon>
        <taxon>Alphaproteobacteria</taxon>
        <taxon>Caulobacterales</taxon>
        <taxon>Caulobacteraceae</taxon>
        <taxon>Phenylobacterium</taxon>
    </lineage>
</organism>
<gene>
    <name evidence="2" type="ORF">ACFQ27_02015</name>
</gene>
<comment type="caution">
    <text evidence="2">The sequence shown here is derived from an EMBL/GenBank/DDBJ whole genome shotgun (WGS) entry which is preliminary data.</text>
</comment>
<accession>A0ABW3SZE2</accession>
<evidence type="ECO:0000256" key="1">
    <source>
        <dbReference type="SAM" id="Phobius"/>
    </source>
</evidence>
<keyword evidence="1" id="KW-0472">Membrane</keyword>
<evidence type="ECO:0000313" key="2">
    <source>
        <dbReference type="EMBL" id="MFD1189341.1"/>
    </source>
</evidence>
<keyword evidence="1" id="KW-1133">Transmembrane helix</keyword>
<dbReference type="EMBL" id="JBHTLQ010000003">
    <property type="protein sequence ID" value="MFD1189341.1"/>
    <property type="molecule type" value="Genomic_DNA"/>
</dbReference>
<keyword evidence="3" id="KW-1185">Reference proteome</keyword>